<accession>A0A5B7G5K0</accession>
<evidence type="ECO:0000313" key="3">
    <source>
        <dbReference type="Proteomes" id="UP000324222"/>
    </source>
</evidence>
<dbReference type="EMBL" id="VSRR010012192">
    <property type="protein sequence ID" value="MPC54212.1"/>
    <property type="molecule type" value="Genomic_DNA"/>
</dbReference>
<name>A0A5B7G5K0_PORTR</name>
<gene>
    <name evidence="2" type="ORF">E2C01_048120</name>
</gene>
<sequence>MKGQRVRAERRGRGTEDKGHGDGRRTGGAGRHLQHRDLYIFGSACGVTDHSFYPPPLPRLFGDLER</sequence>
<organism evidence="2 3">
    <name type="scientific">Portunus trituberculatus</name>
    <name type="common">Swimming crab</name>
    <name type="synonym">Neptunus trituberculatus</name>
    <dbReference type="NCBI Taxonomy" id="210409"/>
    <lineage>
        <taxon>Eukaryota</taxon>
        <taxon>Metazoa</taxon>
        <taxon>Ecdysozoa</taxon>
        <taxon>Arthropoda</taxon>
        <taxon>Crustacea</taxon>
        <taxon>Multicrustacea</taxon>
        <taxon>Malacostraca</taxon>
        <taxon>Eumalacostraca</taxon>
        <taxon>Eucarida</taxon>
        <taxon>Decapoda</taxon>
        <taxon>Pleocyemata</taxon>
        <taxon>Brachyura</taxon>
        <taxon>Eubrachyura</taxon>
        <taxon>Portunoidea</taxon>
        <taxon>Portunidae</taxon>
        <taxon>Portuninae</taxon>
        <taxon>Portunus</taxon>
    </lineage>
</organism>
<keyword evidence="3" id="KW-1185">Reference proteome</keyword>
<feature type="region of interest" description="Disordered" evidence="1">
    <location>
        <begin position="1"/>
        <end position="32"/>
    </location>
</feature>
<feature type="compositionally biased region" description="Basic and acidic residues" evidence="1">
    <location>
        <begin position="1"/>
        <end position="25"/>
    </location>
</feature>
<dbReference type="AlphaFoldDB" id="A0A5B7G5K0"/>
<reference evidence="2 3" key="1">
    <citation type="submission" date="2019-05" db="EMBL/GenBank/DDBJ databases">
        <title>Another draft genome of Portunus trituberculatus and its Hox gene families provides insights of decapod evolution.</title>
        <authorList>
            <person name="Jeong J.-H."/>
            <person name="Song I."/>
            <person name="Kim S."/>
            <person name="Choi T."/>
            <person name="Kim D."/>
            <person name="Ryu S."/>
            <person name="Kim W."/>
        </authorList>
    </citation>
    <scope>NUCLEOTIDE SEQUENCE [LARGE SCALE GENOMIC DNA]</scope>
    <source>
        <tissue evidence="2">Muscle</tissue>
    </source>
</reference>
<evidence type="ECO:0000313" key="2">
    <source>
        <dbReference type="EMBL" id="MPC54212.1"/>
    </source>
</evidence>
<protein>
    <submittedName>
        <fullName evidence="2">Uncharacterized protein</fullName>
    </submittedName>
</protein>
<proteinExistence type="predicted"/>
<dbReference type="Proteomes" id="UP000324222">
    <property type="component" value="Unassembled WGS sequence"/>
</dbReference>
<comment type="caution">
    <text evidence="2">The sequence shown here is derived from an EMBL/GenBank/DDBJ whole genome shotgun (WGS) entry which is preliminary data.</text>
</comment>
<evidence type="ECO:0000256" key="1">
    <source>
        <dbReference type="SAM" id="MobiDB-lite"/>
    </source>
</evidence>